<dbReference type="PANTHER" id="PTHR43364:SF18">
    <property type="entry name" value="OXIDOREDUCTASE"/>
    <property type="match status" value="1"/>
</dbReference>
<dbReference type="PANTHER" id="PTHR43364">
    <property type="entry name" value="NADH-SPECIFIC METHYLGLYOXAL REDUCTASE-RELATED"/>
    <property type="match status" value="1"/>
</dbReference>
<evidence type="ECO:0000259" key="1">
    <source>
        <dbReference type="Pfam" id="PF00248"/>
    </source>
</evidence>
<reference evidence="2" key="1">
    <citation type="submission" date="2020-05" db="EMBL/GenBank/DDBJ databases">
        <authorList>
            <person name="Chiriac C."/>
            <person name="Salcher M."/>
            <person name="Ghai R."/>
            <person name="Kavagutti S V."/>
        </authorList>
    </citation>
    <scope>NUCLEOTIDE SEQUENCE</scope>
</reference>
<proteinExistence type="predicted"/>
<dbReference type="InterPro" id="IPR050523">
    <property type="entry name" value="AKR_Detox_Biosynth"/>
</dbReference>
<dbReference type="InterPro" id="IPR023210">
    <property type="entry name" value="NADP_OxRdtase_dom"/>
</dbReference>
<evidence type="ECO:0000313" key="2">
    <source>
        <dbReference type="EMBL" id="CAB4646251.1"/>
    </source>
</evidence>
<accession>A0A6J6K8N9</accession>
<dbReference type="Pfam" id="PF00248">
    <property type="entry name" value="Aldo_ket_red"/>
    <property type="match status" value="1"/>
</dbReference>
<dbReference type="AlphaFoldDB" id="A0A6J6K8N9"/>
<protein>
    <submittedName>
        <fullName evidence="2">Unannotated protein</fullName>
    </submittedName>
</protein>
<sequence length="316" mass="34691">MELRSLGNSGLLVSQYSLGTMTWGRDTDIHEARDQFNLYHEAGGRFIDTADVYSDGVSEEIVGEFCREQPDVLISSKAGSVRTNRRRDASRSHLLTALDASLRRLRRTHIDVWHVHAWDPYTPIEETLSAAEHAIDSGKVRYLGISNYSGWQLTSAALGSKYPIISAQMEYSLLQRGIEREVIPAAEDLGVGIMAWSPLGRGVLTGKYRHGTPADSRAATSHFSAFITPYLNDRSRAIVDAVCTAAEGLGLTPIDVALAWTSARRQVSSAVIGARTAAQLRVVLNSVNAQLPPEIHEALDEVSAIERGYPDFGWNQ</sequence>
<dbReference type="Gene3D" id="3.20.20.100">
    <property type="entry name" value="NADP-dependent oxidoreductase domain"/>
    <property type="match status" value="1"/>
</dbReference>
<dbReference type="InterPro" id="IPR036812">
    <property type="entry name" value="NAD(P)_OxRdtase_dom_sf"/>
</dbReference>
<organism evidence="2">
    <name type="scientific">freshwater metagenome</name>
    <dbReference type="NCBI Taxonomy" id="449393"/>
    <lineage>
        <taxon>unclassified sequences</taxon>
        <taxon>metagenomes</taxon>
        <taxon>ecological metagenomes</taxon>
    </lineage>
</organism>
<dbReference type="GO" id="GO:0005829">
    <property type="term" value="C:cytosol"/>
    <property type="evidence" value="ECO:0007669"/>
    <property type="project" value="TreeGrafter"/>
</dbReference>
<dbReference type="SUPFAM" id="SSF51430">
    <property type="entry name" value="NAD(P)-linked oxidoreductase"/>
    <property type="match status" value="1"/>
</dbReference>
<dbReference type="EMBL" id="CAEZWD010000032">
    <property type="protein sequence ID" value="CAB4646251.1"/>
    <property type="molecule type" value="Genomic_DNA"/>
</dbReference>
<gene>
    <name evidence="2" type="ORF">UFOPK2171_00404</name>
</gene>
<name>A0A6J6K8N9_9ZZZZ</name>
<feature type="domain" description="NADP-dependent oxidoreductase" evidence="1">
    <location>
        <begin position="18"/>
        <end position="303"/>
    </location>
</feature>